<gene>
    <name evidence="1" type="ORF">UFOVP1376_35</name>
    <name evidence="2" type="ORF">UFOVP1623_28</name>
</gene>
<organism evidence="1">
    <name type="scientific">uncultured Caudovirales phage</name>
    <dbReference type="NCBI Taxonomy" id="2100421"/>
    <lineage>
        <taxon>Viruses</taxon>
        <taxon>Duplodnaviria</taxon>
        <taxon>Heunggongvirae</taxon>
        <taxon>Uroviricota</taxon>
        <taxon>Caudoviricetes</taxon>
        <taxon>Peduoviridae</taxon>
        <taxon>Maltschvirus</taxon>
        <taxon>Maltschvirus maltsch</taxon>
    </lineage>
</organism>
<accession>A0A6J5S2A6</accession>
<name>A0A6J5S2A6_9CAUD</name>
<proteinExistence type="predicted"/>
<evidence type="ECO:0000313" key="2">
    <source>
        <dbReference type="EMBL" id="CAB4220739.1"/>
    </source>
</evidence>
<dbReference type="EMBL" id="LR797312">
    <property type="protein sequence ID" value="CAB4202718.1"/>
    <property type="molecule type" value="Genomic_DNA"/>
</dbReference>
<sequence length="96" mass="10233">MAIGRPPGAKNLTTREMKERAAFYGDIALETLGNLLESEDERVRADAACKLLDRGYGKPSQTTVIQGDENGGPLRSVNRIELVDLVGSPGSSSTEA</sequence>
<reference evidence="1" key="1">
    <citation type="submission" date="2020-05" db="EMBL/GenBank/DDBJ databases">
        <authorList>
            <person name="Chiriac C."/>
            <person name="Salcher M."/>
            <person name="Ghai R."/>
            <person name="Kavagutti S V."/>
        </authorList>
    </citation>
    <scope>NUCLEOTIDE SEQUENCE</scope>
</reference>
<dbReference type="EMBL" id="LR797491">
    <property type="protein sequence ID" value="CAB4220739.1"/>
    <property type="molecule type" value="Genomic_DNA"/>
</dbReference>
<protein>
    <submittedName>
        <fullName evidence="1">Uncharacterized protein</fullName>
    </submittedName>
</protein>
<evidence type="ECO:0000313" key="1">
    <source>
        <dbReference type="EMBL" id="CAB4202718.1"/>
    </source>
</evidence>